<dbReference type="EMBL" id="BQNB010017897">
    <property type="protein sequence ID" value="GJT68414.1"/>
    <property type="molecule type" value="Genomic_DNA"/>
</dbReference>
<evidence type="ECO:0000313" key="2">
    <source>
        <dbReference type="EMBL" id="GJT68414.1"/>
    </source>
</evidence>
<dbReference type="InterPro" id="IPR043502">
    <property type="entry name" value="DNA/RNA_pol_sf"/>
</dbReference>
<reference evidence="2" key="1">
    <citation type="journal article" date="2022" name="Int. J. Mol. Sci.">
        <title>Draft Genome of Tanacetum Coccineum: Genomic Comparison of Closely Related Tanacetum-Family Plants.</title>
        <authorList>
            <person name="Yamashiro T."/>
            <person name="Shiraishi A."/>
            <person name="Nakayama K."/>
            <person name="Satake H."/>
        </authorList>
    </citation>
    <scope>NUCLEOTIDE SEQUENCE</scope>
</reference>
<dbReference type="InterPro" id="IPR013103">
    <property type="entry name" value="RVT_2"/>
</dbReference>
<name>A0ABQ5FYW6_9ASTR</name>
<sequence>MTRKRLQTDAEVCMYALTEGIDFEELFAPVARLEAVRIFMAYAAHKNFPIFQMDVKTAFLNGPLNEEVFVRQPDGFVDPEFPNHVYHLKKALYGLKQAPRAWYDKLSSFLIEHHFTKGIVDPTLFTRRHGDDILLVQIYVDDIIFGSTKPVFAKRFEKLMKYNFEMSMIGEMKFFLGLQGTTVDQTKYRSMIGGLMYLTASRPDIAYATFDSRFKLIAYADAGHAGCNDDCKSTSRGIQFLGDKLVSWSSKKQDCTAMSSAEAEYVSLSACCAQVIWMRMQLLDYGFRFNKIPIYFDSKSAIAISCNPVQHSRTKHINIRYHFINEHVENGIIELYFVRTEYQLADLFTKALPKERFDFLVHKIGMRCMTPLQLERLAKLSS</sequence>
<dbReference type="CDD" id="cd09272">
    <property type="entry name" value="RNase_HI_RT_Ty1"/>
    <property type="match status" value="1"/>
</dbReference>
<protein>
    <submittedName>
        <fullName evidence="2">Retrovirus-related pol polyprotein from transposon TNT 1-94</fullName>
    </submittedName>
</protein>
<evidence type="ECO:0000259" key="1">
    <source>
        <dbReference type="Pfam" id="PF07727"/>
    </source>
</evidence>
<gene>
    <name evidence="2" type="ORF">Tco_1019894</name>
</gene>
<dbReference type="Proteomes" id="UP001151760">
    <property type="component" value="Unassembled WGS sequence"/>
</dbReference>
<dbReference type="PANTHER" id="PTHR11439">
    <property type="entry name" value="GAG-POL-RELATED RETROTRANSPOSON"/>
    <property type="match status" value="1"/>
</dbReference>
<organism evidence="2 3">
    <name type="scientific">Tanacetum coccineum</name>
    <dbReference type="NCBI Taxonomy" id="301880"/>
    <lineage>
        <taxon>Eukaryota</taxon>
        <taxon>Viridiplantae</taxon>
        <taxon>Streptophyta</taxon>
        <taxon>Embryophyta</taxon>
        <taxon>Tracheophyta</taxon>
        <taxon>Spermatophyta</taxon>
        <taxon>Magnoliopsida</taxon>
        <taxon>eudicotyledons</taxon>
        <taxon>Gunneridae</taxon>
        <taxon>Pentapetalae</taxon>
        <taxon>asterids</taxon>
        <taxon>campanulids</taxon>
        <taxon>Asterales</taxon>
        <taxon>Asteraceae</taxon>
        <taxon>Asteroideae</taxon>
        <taxon>Anthemideae</taxon>
        <taxon>Anthemidinae</taxon>
        <taxon>Tanacetum</taxon>
    </lineage>
</organism>
<feature type="domain" description="Reverse transcriptase Ty1/copia-type" evidence="1">
    <location>
        <begin position="15"/>
        <end position="179"/>
    </location>
</feature>
<keyword evidence="3" id="KW-1185">Reference proteome</keyword>
<accession>A0ABQ5FYW6</accession>
<reference evidence="2" key="2">
    <citation type="submission" date="2022-01" db="EMBL/GenBank/DDBJ databases">
        <authorList>
            <person name="Yamashiro T."/>
            <person name="Shiraishi A."/>
            <person name="Satake H."/>
            <person name="Nakayama K."/>
        </authorList>
    </citation>
    <scope>NUCLEOTIDE SEQUENCE</scope>
</reference>
<dbReference type="SUPFAM" id="SSF56672">
    <property type="entry name" value="DNA/RNA polymerases"/>
    <property type="match status" value="1"/>
</dbReference>
<dbReference type="Pfam" id="PF07727">
    <property type="entry name" value="RVT_2"/>
    <property type="match status" value="1"/>
</dbReference>
<dbReference type="PANTHER" id="PTHR11439:SF495">
    <property type="entry name" value="REVERSE TRANSCRIPTASE, RNA-DEPENDENT DNA POLYMERASE-RELATED"/>
    <property type="match status" value="1"/>
</dbReference>
<evidence type="ECO:0000313" key="3">
    <source>
        <dbReference type="Proteomes" id="UP001151760"/>
    </source>
</evidence>
<comment type="caution">
    <text evidence="2">The sequence shown here is derived from an EMBL/GenBank/DDBJ whole genome shotgun (WGS) entry which is preliminary data.</text>
</comment>
<proteinExistence type="predicted"/>